<dbReference type="InterPro" id="IPR000182">
    <property type="entry name" value="GNAT_dom"/>
</dbReference>
<name>A0A930LMU8_9MICC</name>
<dbReference type="PROSITE" id="PS51186">
    <property type="entry name" value="GNAT"/>
    <property type="match status" value="1"/>
</dbReference>
<organism evidence="2 3">
    <name type="scientific">Rothia mucilaginosa</name>
    <dbReference type="NCBI Taxonomy" id="43675"/>
    <lineage>
        <taxon>Bacteria</taxon>
        <taxon>Bacillati</taxon>
        <taxon>Actinomycetota</taxon>
        <taxon>Actinomycetes</taxon>
        <taxon>Micrococcales</taxon>
        <taxon>Micrococcaceae</taxon>
        <taxon>Rothia</taxon>
    </lineage>
</organism>
<evidence type="ECO:0000259" key="1">
    <source>
        <dbReference type="PROSITE" id="PS51186"/>
    </source>
</evidence>
<dbReference type="AlphaFoldDB" id="A0A930LMU8"/>
<dbReference type="InterPro" id="IPR016181">
    <property type="entry name" value="Acyl_CoA_acyltransferase"/>
</dbReference>
<dbReference type="Pfam" id="PF00583">
    <property type="entry name" value="Acetyltransf_1"/>
    <property type="match status" value="1"/>
</dbReference>
<proteinExistence type="predicted"/>
<dbReference type="EMBL" id="JABZXS010000018">
    <property type="protein sequence ID" value="MBF1673061.1"/>
    <property type="molecule type" value="Genomic_DNA"/>
</dbReference>
<dbReference type="PANTHER" id="PTHR42791">
    <property type="entry name" value="GNAT FAMILY ACETYLTRANSFERASE"/>
    <property type="match status" value="1"/>
</dbReference>
<dbReference type="Gene3D" id="3.40.630.30">
    <property type="match status" value="1"/>
</dbReference>
<sequence>MSSESYTVRTAEPHEYSEVVEVLISAFDGDPAMMAIIGGKNRRKEMEKLRAIMTLQVYGNFKDRGRIDVAVDGSSGKIVGVCLWNNPESQEGSFLNEIKQISAYYRGLGPVALVRAIMMELHLLKYRPSYKHWYLFNIGVLEELRGRGIGSKLLDYGTARLEGYPAYLEASTYDSARLYERRGFLSLGPLGGVFPKAHAVGMVYPAIGPAEVVARAAGRA</sequence>
<accession>A0A930LMU8</accession>
<dbReference type="GO" id="GO:0016747">
    <property type="term" value="F:acyltransferase activity, transferring groups other than amino-acyl groups"/>
    <property type="evidence" value="ECO:0007669"/>
    <property type="project" value="InterPro"/>
</dbReference>
<reference evidence="2" key="1">
    <citation type="submission" date="2020-04" db="EMBL/GenBank/DDBJ databases">
        <title>Deep metagenomics examines the oral microbiome during advanced dental caries in children, revealing novel taxa and co-occurrences with host molecules.</title>
        <authorList>
            <person name="Baker J.L."/>
            <person name="Morton J.T."/>
            <person name="Dinis M."/>
            <person name="Alvarez R."/>
            <person name="Tran N.C."/>
            <person name="Knight R."/>
            <person name="Edlund A."/>
        </authorList>
    </citation>
    <scope>NUCLEOTIDE SEQUENCE</scope>
    <source>
        <strain evidence="2">JCVI_47_bin.3</strain>
    </source>
</reference>
<protein>
    <submittedName>
        <fullName evidence="2">GNAT family N-acetyltransferase</fullName>
    </submittedName>
</protein>
<dbReference type="InterPro" id="IPR052523">
    <property type="entry name" value="Trichothecene_AcTrans"/>
</dbReference>
<evidence type="ECO:0000313" key="3">
    <source>
        <dbReference type="Proteomes" id="UP000785653"/>
    </source>
</evidence>
<dbReference type="PANTHER" id="PTHR42791:SF1">
    <property type="entry name" value="N-ACETYLTRANSFERASE DOMAIN-CONTAINING PROTEIN"/>
    <property type="match status" value="1"/>
</dbReference>
<feature type="domain" description="N-acetyltransferase" evidence="1">
    <location>
        <begin position="6"/>
        <end position="207"/>
    </location>
</feature>
<evidence type="ECO:0000313" key="2">
    <source>
        <dbReference type="EMBL" id="MBF1673061.1"/>
    </source>
</evidence>
<dbReference type="SUPFAM" id="SSF55729">
    <property type="entry name" value="Acyl-CoA N-acyltransferases (Nat)"/>
    <property type="match status" value="1"/>
</dbReference>
<dbReference type="CDD" id="cd04301">
    <property type="entry name" value="NAT_SF"/>
    <property type="match status" value="1"/>
</dbReference>
<comment type="caution">
    <text evidence="2">The sequence shown here is derived from an EMBL/GenBank/DDBJ whole genome shotgun (WGS) entry which is preliminary data.</text>
</comment>
<dbReference type="Proteomes" id="UP000785653">
    <property type="component" value="Unassembled WGS sequence"/>
</dbReference>
<gene>
    <name evidence="2" type="ORF">HXO65_02505</name>
</gene>